<sequence>MKRGTNLPALGGYNQALVLELIRRAPAGISRIELAAQTGLSAQTLSNVARRLLQDGLVREAGKSGSGPGKPRTILQLEPDARFAIGLHIDPTVTTCVVLDLEGRTVAHARTRTPRGIRPEETIARLSASVAAIIETSGVDRERVLGVGIAFPGPLDAEQGRIFDPPLLEEWHDVPLGESLSASTGLPVHVEKDVTAAMVAETWISTQDVGANGLLFYYGTGVGAGLVVHGAIVRGASSNAGDIGHLIVDPDGPLCRCGRRGCLGDSIAPSALVAEAVERGILPAPRDGLDPSSVDAGFSRLLERADAADEDAVAIVRVAAQRIARGVLNVAGLLDLDHVIFGGPFWERAAGAVLPVVATALAEDPASMLTHRVELRSSRLGEDIAAIGAACVVLDRALTPATASLLIET</sequence>
<dbReference type="InterPro" id="IPR000835">
    <property type="entry name" value="HTH_MarR-typ"/>
</dbReference>
<protein>
    <submittedName>
        <fullName evidence="3">ROK family transcriptional regulator</fullName>
    </submittedName>
</protein>
<dbReference type="RefSeq" id="WP_251943906.1">
    <property type="nucleotide sequence ID" value="NZ_JAMRYM010000008.1"/>
</dbReference>
<dbReference type="Proteomes" id="UP001155240">
    <property type="component" value="Unassembled WGS sequence"/>
</dbReference>
<dbReference type="Pfam" id="PF00480">
    <property type="entry name" value="ROK"/>
    <property type="match status" value="1"/>
</dbReference>
<comment type="similarity">
    <text evidence="1">Belongs to the ROK (NagC/XylR) family.</text>
</comment>
<dbReference type="PANTHER" id="PTHR18964:SF149">
    <property type="entry name" value="BIFUNCTIONAL UDP-N-ACETYLGLUCOSAMINE 2-EPIMERASE_N-ACETYLMANNOSAMINE KINASE"/>
    <property type="match status" value="1"/>
</dbReference>
<evidence type="ECO:0000256" key="1">
    <source>
        <dbReference type="ARBA" id="ARBA00006479"/>
    </source>
</evidence>
<organism evidence="3 4">
    <name type="scientific">Rathayibacter rubneri</name>
    <dbReference type="NCBI Taxonomy" id="2950106"/>
    <lineage>
        <taxon>Bacteria</taxon>
        <taxon>Bacillati</taxon>
        <taxon>Actinomycetota</taxon>
        <taxon>Actinomycetes</taxon>
        <taxon>Micrococcales</taxon>
        <taxon>Microbacteriaceae</taxon>
        <taxon>Rathayibacter</taxon>
    </lineage>
</organism>
<evidence type="ECO:0000313" key="4">
    <source>
        <dbReference type="Proteomes" id="UP001155240"/>
    </source>
</evidence>
<dbReference type="SUPFAM" id="SSF46785">
    <property type="entry name" value="Winged helix' DNA-binding domain"/>
    <property type="match status" value="1"/>
</dbReference>
<comment type="caution">
    <text evidence="3">The sequence shown here is derived from an EMBL/GenBank/DDBJ whole genome shotgun (WGS) entry which is preliminary data.</text>
</comment>
<gene>
    <name evidence="3" type="ORF">NB037_03955</name>
</gene>
<evidence type="ECO:0000313" key="3">
    <source>
        <dbReference type="EMBL" id="MCM6761565.1"/>
    </source>
</evidence>
<dbReference type="AlphaFoldDB" id="A0A9X2DUU4"/>
<accession>A0A9X2DUU4</accession>
<dbReference type="InterPro" id="IPR000600">
    <property type="entry name" value="ROK"/>
</dbReference>
<evidence type="ECO:0000259" key="2">
    <source>
        <dbReference type="Pfam" id="PF12802"/>
    </source>
</evidence>
<dbReference type="InterPro" id="IPR043129">
    <property type="entry name" value="ATPase_NBD"/>
</dbReference>
<name>A0A9X2DUU4_9MICO</name>
<dbReference type="GO" id="GO:0003700">
    <property type="term" value="F:DNA-binding transcription factor activity"/>
    <property type="evidence" value="ECO:0007669"/>
    <property type="project" value="InterPro"/>
</dbReference>
<dbReference type="EMBL" id="JAMRYM010000008">
    <property type="protein sequence ID" value="MCM6761565.1"/>
    <property type="molecule type" value="Genomic_DNA"/>
</dbReference>
<proteinExistence type="inferred from homology"/>
<feature type="domain" description="HTH marR-type" evidence="2">
    <location>
        <begin position="14"/>
        <end position="59"/>
    </location>
</feature>
<dbReference type="PANTHER" id="PTHR18964">
    <property type="entry name" value="ROK (REPRESSOR, ORF, KINASE) FAMILY"/>
    <property type="match status" value="1"/>
</dbReference>
<dbReference type="InterPro" id="IPR036388">
    <property type="entry name" value="WH-like_DNA-bd_sf"/>
</dbReference>
<keyword evidence="4" id="KW-1185">Reference proteome</keyword>
<reference evidence="3" key="1">
    <citation type="submission" date="2022-06" db="EMBL/GenBank/DDBJ databases">
        <title>Whole genome shotgun sequencing (WGS) of Rathayibacter sp. ZW T2_19, isolated from stored onions (Allium cepa).</title>
        <authorList>
            <person name="Stoll D.A."/>
            <person name="Huch M."/>
        </authorList>
    </citation>
    <scope>NUCLEOTIDE SEQUENCE</scope>
    <source>
        <strain evidence="3">ZW T2_19</strain>
    </source>
</reference>
<dbReference type="SUPFAM" id="SSF53067">
    <property type="entry name" value="Actin-like ATPase domain"/>
    <property type="match status" value="1"/>
</dbReference>
<dbReference type="Gene3D" id="3.30.420.40">
    <property type="match status" value="2"/>
</dbReference>
<dbReference type="Pfam" id="PF12802">
    <property type="entry name" value="MarR_2"/>
    <property type="match status" value="1"/>
</dbReference>
<dbReference type="Gene3D" id="1.10.10.10">
    <property type="entry name" value="Winged helix-like DNA-binding domain superfamily/Winged helix DNA-binding domain"/>
    <property type="match status" value="1"/>
</dbReference>
<dbReference type="InterPro" id="IPR036390">
    <property type="entry name" value="WH_DNA-bd_sf"/>
</dbReference>